<dbReference type="SUPFAM" id="SSF47616">
    <property type="entry name" value="GST C-terminal domain-like"/>
    <property type="match status" value="1"/>
</dbReference>
<dbReference type="GO" id="GO:0016740">
    <property type="term" value="F:transferase activity"/>
    <property type="evidence" value="ECO:0007669"/>
    <property type="project" value="UniProtKB-KW"/>
</dbReference>
<dbReference type="InterPro" id="IPR004046">
    <property type="entry name" value="GST_C"/>
</dbReference>
<dbReference type="RefSeq" id="WP_097929236.1">
    <property type="nucleotide sequence ID" value="NZ_OCTN01000002.1"/>
</dbReference>
<keyword evidence="4" id="KW-0808">Transferase</keyword>
<dbReference type="EMBL" id="OCTN01000002">
    <property type="protein sequence ID" value="SOH93671.1"/>
    <property type="molecule type" value="Genomic_DNA"/>
</dbReference>
<feature type="domain" description="GST C-terminal" evidence="3">
    <location>
        <begin position="85"/>
        <end position="205"/>
    </location>
</feature>
<evidence type="ECO:0000259" key="2">
    <source>
        <dbReference type="PROSITE" id="PS50404"/>
    </source>
</evidence>
<dbReference type="Pfam" id="PF00043">
    <property type="entry name" value="GST_C"/>
    <property type="match status" value="1"/>
</dbReference>
<dbReference type="SUPFAM" id="SSF52833">
    <property type="entry name" value="Thioredoxin-like"/>
    <property type="match status" value="1"/>
</dbReference>
<dbReference type="PROSITE" id="PS50404">
    <property type="entry name" value="GST_NTER"/>
    <property type="match status" value="1"/>
</dbReference>
<dbReference type="SFLD" id="SFLDG01150">
    <property type="entry name" value="Main.1:_Beta-like"/>
    <property type="match status" value="1"/>
</dbReference>
<dbReference type="PANTHER" id="PTHR44051:SF8">
    <property type="entry name" value="GLUTATHIONE S-TRANSFERASE GSTA"/>
    <property type="match status" value="1"/>
</dbReference>
<evidence type="ECO:0000313" key="4">
    <source>
        <dbReference type="EMBL" id="SOH93671.1"/>
    </source>
</evidence>
<evidence type="ECO:0000256" key="1">
    <source>
        <dbReference type="RuleBase" id="RU003494"/>
    </source>
</evidence>
<dbReference type="PROSITE" id="PS50405">
    <property type="entry name" value="GST_CTER"/>
    <property type="match status" value="1"/>
</dbReference>
<proteinExistence type="inferred from homology"/>
<protein>
    <submittedName>
        <fullName evidence="4">Glutathione S-transferase</fullName>
    </submittedName>
</protein>
<dbReference type="Pfam" id="PF02798">
    <property type="entry name" value="GST_N"/>
    <property type="match status" value="1"/>
</dbReference>
<keyword evidence="5" id="KW-1185">Reference proteome</keyword>
<feature type="domain" description="GST N-terminal" evidence="2">
    <location>
        <begin position="1"/>
        <end position="80"/>
    </location>
</feature>
<dbReference type="Gene3D" id="3.40.30.10">
    <property type="entry name" value="Glutaredoxin"/>
    <property type="match status" value="1"/>
</dbReference>
<dbReference type="InterPro" id="IPR040079">
    <property type="entry name" value="Glutathione_S-Trfase"/>
</dbReference>
<dbReference type="InterPro" id="IPR010987">
    <property type="entry name" value="Glutathione-S-Trfase_C-like"/>
</dbReference>
<dbReference type="PANTHER" id="PTHR44051">
    <property type="entry name" value="GLUTATHIONE S-TRANSFERASE-RELATED"/>
    <property type="match status" value="1"/>
</dbReference>
<comment type="similarity">
    <text evidence="1">Belongs to the GST superfamily.</text>
</comment>
<accession>A0A2C9CQ51</accession>
<name>A0A2C9CQ51_9RHOB</name>
<sequence>MLHLYTAKGTCGRATLIALEEAGADFDLTIVRFAEEQQKTEAFLAMNPHGRVPVLVTDQGVLTESPALLAYVAELYPDAGLMPTDPFGRAQVNSIMAYLCATVHPAHAHIRRGSRWADDPAAIAELTRKGPEVVEATIRTIEDKLTGDWLVGDRMTIADIYLFTVANWMEGDGIDIDTLPRIRDHRARIAARPATQRALAKEMPQ</sequence>
<dbReference type="InterPro" id="IPR036282">
    <property type="entry name" value="Glutathione-S-Trfase_C_sf"/>
</dbReference>
<dbReference type="SFLD" id="SFLDG00358">
    <property type="entry name" value="Main_(cytGST)"/>
    <property type="match status" value="1"/>
</dbReference>
<dbReference type="SFLD" id="SFLDS00019">
    <property type="entry name" value="Glutathione_Transferase_(cytos"/>
    <property type="match status" value="1"/>
</dbReference>
<reference evidence="5" key="1">
    <citation type="submission" date="2017-09" db="EMBL/GenBank/DDBJ databases">
        <authorList>
            <person name="Varghese N."/>
            <person name="Submissions S."/>
        </authorList>
    </citation>
    <scope>NUCLEOTIDE SEQUENCE [LARGE SCALE GENOMIC DNA]</scope>
    <source>
        <strain evidence="5">C7</strain>
    </source>
</reference>
<dbReference type="Gene3D" id="1.20.1050.10">
    <property type="match status" value="1"/>
</dbReference>
<dbReference type="Proteomes" id="UP000220034">
    <property type="component" value="Unassembled WGS sequence"/>
</dbReference>
<dbReference type="CDD" id="cd03188">
    <property type="entry name" value="GST_C_Beta"/>
    <property type="match status" value="1"/>
</dbReference>
<dbReference type="InterPro" id="IPR036249">
    <property type="entry name" value="Thioredoxin-like_sf"/>
</dbReference>
<dbReference type="InterPro" id="IPR004045">
    <property type="entry name" value="Glutathione_S-Trfase_N"/>
</dbReference>
<organism evidence="4 5">
    <name type="scientific">Pontivivens marinum</name>
    <dbReference type="NCBI Taxonomy" id="1690039"/>
    <lineage>
        <taxon>Bacteria</taxon>
        <taxon>Pseudomonadati</taxon>
        <taxon>Pseudomonadota</taxon>
        <taxon>Alphaproteobacteria</taxon>
        <taxon>Rhodobacterales</taxon>
        <taxon>Paracoccaceae</taxon>
        <taxon>Pontivivens</taxon>
    </lineage>
</organism>
<evidence type="ECO:0000313" key="5">
    <source>
        <dbReference type="Proteomes" id="UP000220034"/>
    </source>
</evidence>
<evidence type="ECO:0000259" key="3">
    <source>
        <dbReference type="PROSITE" id="PS50405"/>
    </source>
</evidence>
<dbReference type="OrthoDB" id="9803562at2"/>
<dbReference type="CDD" id="cd03057">
    <property type="entry name" value="GST_N_Beta"/>
    <property type="match status" value="1"/>
</dbReference>
<dbReference type="AlphaFoldDB" id="A0A2C9CQ51"/>
<gene>
    <name evidence="4" type="ORF">SAMN06273572_102349</name>
</gene>